<evidence type="ECO:0000256" key="12">
    <source>
        <dbReference type="ARBA" id="ARBA00022840"/>
    </source>
</evidence>
<dbReference type="PIRSF" id="PIRSF006135">
    <property type="entry name" value="CobU"/>
    <property type="match status" value="1"/>
</dbReference>
<reference evidence="17 18" key="1">
    <citation type="submission" date="2019-03" db="EMBL/GenBank/DDBJ databases">
        <title>Genomic Encyclopedia of Type Strains, Phase III (KMG-III): the genomes of soil and plant-associated and newly described type strains.</title>
        <authorList>
            <person name="Whitman W."/>
        </authorList>
    </citation>
    <scope>NUCLEOTIDE SEQUENCE [LARGE SCALE GENOMIC DNA]</scope>
    <source>
        <strain evidence="17 18">CGMCC 1.7660</strain>
    </source>
</reference>
<dbReference type="Pfam" id="PF02283">
    <property type="entry name" value="CobU"/>
    <property type="match status" value="1"/>
</dbReference>
<keyword evidence="12 14" id="KW-0067">ATP-binding</keyword>
<comment type="pathway">
    <text evidence="5 14">Cofactor biosynthesis; adenosylcobalamin biosynthesis; adenosylcobalamin from cob(II)yrinate a,c-diamide: step 6/7.</text>
</comment>
<evidence type="ECO:0000256" key="8">
    <source>
        <dbReference type="ARBA" id="ARBA00022573"/>
    </source>
</evidence>
<dbReference type="Proteomes" id="UP000295783">
    <property type="component" value="Unassembled WGS sequence"/>
</dbReference>
<evidence type="ECO:0000313" key="18">
    <source>
        <dbReference type="Proteomes" id="UP000295783"/>
    </source>
</evidence>
<evidence type="ECO:0000256" key="10">
    <source>
        <dbReference type="ARBA" id="ARBA00022741"/>
    </source>
</evidence>
<dbReference type="GO" id="GO:0005525">
    <property type="term" value="F:GTP binding"/>
    <property type="evidence" value="ECO:0007669"/>
    <property type="project" value="UniProtKB-UniRule"/>
</dbReference>
<feature type="active site" description="GMP-histidine intermediate" evidence="15">
    <location>
        <position position="67"/>
    </location>
</feature>
<keyword evidence="11 14" id="KW-0418">Kinase</keyword>
<dbReference type="GO" id="GO:0009236">
    <property type="term" value="P:cobalamin biosynthetic process"/>
    <property type="evidence" value="ECO:0007669"/>
    <property type="project" value="UniProtKB-UniRule"/>
</dbReference>
<keyword evidence="17" id="KW-0548">Nucleotidyltransferase</keyword>
<comment type="catalytic activity">
    <reaction evidence="3">
        <text>adenosylcob(III)inamide + GTP = adenosylcob(III)inamide phosphate + GDP + H(+)</text>
        <dbReference type="Rhea" id="RHEA:15765"/>
        <dbReference type="ChEBI" id="CHEBI:2480"/>
        <dbReference type="ChEBI" id="CHEBI:15378"/>
        <dbReference type="ChEBI" id="CHEBI:37565"/>
        <dbReference type="ChEBI" id="CHEBI:58189"/>
        <dbReference type="ChEBI" id="CHEBI:58502"/>
        <dbReference type="EC" id="2.7.1.156"/>
    </reaction>
</comment>
<evidence type="ECO:0000256" key="16">
    <source>
        <dbReference type="PIRSR" id="PIRSR006135-2"/>
    </source>
</evidence>
<dbReference type="GO" id="GO:0043752">
    <property type="term" value="F:adenosylcobinamide kinase activity"/>
    <property type="evidence" value="ECO:0007669"/>
    <property type="project" value="UniProtKB-EC"/>
</dbReference>
<dbReference type="EMBL" id="SNYW01000001">
    <property type="protein sequence ID" value="TDQ86408.1"/>
    <property type="molecule type" value="Genomic_DNA"/>
</dbReference>
<keyword evidence="18" id="KW-1185">Reference proteome</keyword>
<proteinExistence type="inferred from homology"/>
<dbReference type="NCBIfam" id="NF004469">
    <property type="entry name" value="PRK05800.1"/>
    <property type="match status" value="1"/>
</dbReference>
<comment type="caution">
    <text evidence="17">The sequence shown here is derived from an EMBL/GenBank/DDBJ whole genome shotgun (WGS) entry which is preliminary data.</text>
</comment>
<comment type="catalytic activity">
    <reaction evidence="2 14">
        <text>adenosylcob(III)inamide phosphate + GTP + H(+) = adenosylcob(III)inamide-GDP + diphosphate</text>
        <dbReference type="Rhea" id="RHEA:22712"/>
        <dbReference type="ChEBI" id="CHEBI:15378"/>
        <dbReference type="ChEBI" id="CHEBI:33019"/>
        <dbReference type="ChEBI" id="CHEBI:37565"/>
        <dbReference type="ChEBI" id="CHEBI:58502"/>
        <dbReference type="ChEBI" id="CHEBI:60487"/>
        <dbReference type="EC" id="2.7.7.62"/>
    </reaction>
</comment>
<evidence type="ECO:0000256" key="7">
    <source>
        <dbReference type="ARBA" id="ARBA00007490"/>
    </source>
</evidence>
<organism evidence="17 18">
    <name type="scientific">Dongia mobilis</name>
    <dbReference type="NCBI Taxonomy" id="578943"/>
    <lineage>
        <taxon>Bacteria</taxon>
        <taxon>Pseudomonadati</taxon>
        <taxon>Pseudomonadota</taxon>
        <taxon>Alphaproteobacteria</taxon>
        <taxon>Rhodospirillales</taxon>
        <taxon>Dongiaceae</taxon>
        <taxon>Dongia</taxon>
    </lineage>
</organism>
<sequence>MARRQGHGAGQTGLITPLPAVTLVLGGARSGKSSYAETLLDSHIGRRVYVATAEVRDDEMAERVKLHQARRDPDWGLVEEPLALADRLVAETEKGAAVLVDCLTLWLTNVMLAERDVARECADLDAALGQCGGPVILVANEVGLGIVPDNRLARDFRDHAGRLNQRMAARADHVVFIAAGLPLALKR</sequence>
<evidence type="ECO:0000256" key="15">
    <source>
        <dbReference type="PIRSR" id="PIRSR006135-1"/>
    </source>
</evidence>
<feature type="binding site" evidence="16">
    <location>
        <begin position="51"/>
        <end position="53"/>
    </location>
    <ligand>
        <name>GTP</name>
        <dbReference type="ChEBI" id="CHEBI:37565"/>
    </ligand>
</feature>
<dbReference type="GO" id="GO:0008820">
    <property type="term" value="F:cobinamide phosphate guanylyltransferase activity"/>
    <property type="evidence" value="ECO:0007669"/>
    <property type="project" value="UniProtKB-UniRule"/>
</dbReference>
<dbReference type="EC" id="2.7.7.62" evidence="14"/>
<accession>A0A4R6WXK3</accession>
<dbReference type="AlphaFoldDB" id="A0A4R6WXK3"/>
<evidence type="ECO:0000256" key="5">
    <source>
        <dbReference type="ARBA" id="ARBA00004692"/>
    </source>
</evidence>
<dbReference type="PANTHER" id="PTHR34848">
    <property type="match status" value="1"/>
</dbReference>
<name>A0A4R6WXK3_9PROT</name>
<feature type="binding site" evidence="16">
    <location>
        <position position="101"/>
    </location>
    <ligand>
        <name>GTP</name>
        <dbReference type="ChEBI" id="CHEBI:37565"/>
    </ligand>
</feature>
<keyword evidence="8 14" id="KW-0169">Cobalamin biosynthesis</keyword>
<comment type="catalytic activity">
    <reaction evidence="1 14">
        <text>adenosylcob(III)inamide + ATP = adenosylcob(III)inamide phosphate + ADP + H(+)</text>
        <dbReference type="Rhea" id="RHEA:15769"/>
        <dbReference type="ChEBI" id="CHEBI:2480"/>
        <dbReference type="ChEBI" id="CHEBI:15378"/>
        <dbReference type="ChEBI" id="CHEBI:30616"/>
        <dbReference type="ChEBI" id="CHEBI:58502"/>
        <dbReference type="ChEBI" id="CHEBI:456216"/>
        <dbReference type="EC" id="2.7.1.156"/>
    </reaction>
</comment>
<evidence type="ECO:0000256" key="3">
    <source>
        <dbReference type="ARBA" id="ARBA00001522"/>
    </source>
</evidence>
<feature type="binding site" evidence="16">
    <location>
        <begin position="26"/>
        <end position="33"/>
    </location>
    <ligand>
        <name>GTP</name>
        <dbReference type="ChEBI" id="CHEBI:37565"/>
    </ligand>
</feature>
<comment type="similarity">
    <text evidence="7 14">Belongs to the CobU/CobP family.</text>
</comment>
<evidence type="ECO:0000256" key="4">
    <source>
        <dbReference type="ARBA" id="ARBA00003889"/>
    </source>
</evidence>
<dbReference type="UniPathway" id="UPA00148">
    <property type="reaction ID" value="UER00236"/>
</dbReference>
<dbReference type="OrthoDB" id="9788370at2"/>
<dbReference type="SUPFAM" id="SSF52540">
    <property type="entry name" value="P-loop containing nucleoside triphosphate hydrolases"/>
    <property type="match status" value="1"/>
</dbReference>
<evidence type="ECO:0000256" key="11">
    <source>
        <dbReference type="ARBA" id="ARBA00022777"/>
    </source>
</evidence>
<evidence type="ECO:0000256" key="1">
    <source>
        <dbReference type="ARBA" id="ARBA00000312"/>
    </source>
</evidence>
<comment type="function">
    <text evidence="4 14">Catalyzes ATP-dependent phosphorylation of adenosylcobinamide and addition of GMP to adenosylcobinamide phosphate.</text>
</comment>
<dbReference type="Gene3D" id="3.40.50.300">
    <property type="entry name" value="P-loop containing nucleotide triphosphate hydrolases"/>
    <property type="match status" value="1"/>
</dbReference>
<keyword evidence="13 14" id="KW-0342">GTP-binding</keyword>
<comment type="pathway">
    <text evidence="6 14">Cofactor biosynthesis; adenosylcobalamin biosynthesis; adenosylcobalamin from cob(II)yrinate a,c-diamide: step 5/7.</text>
</comment>
<evidence type="ECO:0000256" key="14">
    <source>
        <dbReference type="PIRNR" id="PIRNR006135"/>
    </source>
</evidence>
<evidence type="ECO:0000256" key="2">
    <source>
        <dbReference type="ARBA" id="ARBA00000711"/>
    </source>
</evidence>
<evidence type="ECO:0000256" key="6">
    <source>
        <dbReference type="ARBA" id="ARBA00005159"/>
    </source>
</evidence>
<evidence type="ECO:0000256" key="13">
    <source>
        <dbReference type="ARBA" id="ARBA00023134"/>
    </source>
</evidence>
<dbReference type="InterPro" id="IPR003203">
    <property type="entry name" value="CobU/CobP"/>
</dbReference>
<dbReference type="InterPro" id="IPR027417">
    <property type="entry name" value="P-loop_NTPase"/>
</dbReference>
<keyword evidence="9 14" id="KW-0808">Transferase</keyword>
<dbReference type="CDD" id="cd00544">
    <property type="entry name" value="CobU"/>
    <property type="match status" value="1"/>
</dbReference>
<dbReference type="GO" id="GO:0005524">
    <property type="term" value="F:ATP binding"/>
    <property type="evidence" value="ECO:0007669"/>
    <property type="project" value="UniProtKB-UniRule"/>
</dbReference>
<protein>
    <recommendedName>
        <fullName evidence="14">Bifunctional adenosylcobalamin biosynthesis protein</fullName>
        <ecNumber evidence="14">2.7.1.156</ecNumber>
        <ecNumber evidence="14">2.7.7.62</ecNumber>
    </recommendedName>
</protein>
<dbReference type="EC" id="2.7.1.156" evidence="14"/>
<dbReference type="PANTHER" id="PTHR34848:SF1">
    <property type="entry name" value="BIFUNCTIONAL ADENOSYLCOBALAMIN BIOSYNTHESIS PROTEIN COBU"/>
    <property type="match status" value="1"/>
</dbReference>
<gene>
    <name evidence="17" type="ORF">A8950_0099</name>
</gene>
<keyword evidence="10 14" id="KW-0547">Nucleotide-binding</keyword>
<evidence type="ECO:0000256" key="9">
    <source>
        <dbReference type="ARBA" id="ARBA00022679"/>
    </source>
</evidence>
<feature type="binding site" evidence="16">
    <location>
        <position position="79"/>
    </location>
    <ligand>
        <name>GTP</name>
        <dbReference type="ChEBI" id="CHEBI:37565"/>
    </ligand>
</feature>
<evidence type="ECO:0000313" key="17">
    <source>
        <dbReference type="EMBL" id="TDQ86408.1"/>
    </source>
</evidence>
<dbReference type="RefSeq" id="WP_133611522.1">
    <property type="nucleotide sequence ID" value="NZ_SNYW01000001.1"/>
</dbReference>